<comment type="caution">
    <text evidence="2">The sequence shown here is derived from an EMBL/GenBank/DDBJ whole genome shotgun (WGS) entry which is preliminary data.</text>
</comment>
<evidence type="ECO:0000313" key="3">
    <source>
        <dbReference type="Proteomes" id="UP001143474"/>
    </source>
</evidence>
<sequence length="54" mass="6195">MLDPGGHYYRRVFTDAVRAVGVARGHPAVDPGRVAVHGMSQDVRRIRWLREHWS</sequence>
<dbReference type="InterPro" id="IPR008391">
    <property type="entry name" value="AXE1_dom"/>
</dbReference>
<dbReference type="AlphaFoldDB" id="A0A9W6MFR3"/>
<feature type="domain" description="Acetyl xylan esterase" evidence="1">
    <location>
        <begin position="6"/>
        <end position="41"/>
    </location>
</feature>
<reference evidence="2" key="1">
    <citation type="journal article" date="2014" name="Int. J. Syst. Evol. Microbiol.">
        <title>Complete genome sequence of Corynebacterium casei LMG S-19264T (=DSM 44701T), isolated from a smear-ripened cheese.</title>
        <authorList>
            <consortium name="US DOE Joint Genome Institute (JGI-PGF)"/>
            <person name="Walter F."/>
            <person name="Albersmeier A."/>
            <person name="Kalinowski J."/>
            <person name="Ruckert C."/>
        </authorList>
    </citation>
    <scope>NUCLEOTIDE SEQUENCE</scope>
    <source>
        <strain evidence="2">VKM Ac-2007</strain>
    </source>
</reference>
<dbReference type="Proteomes" id="UP001143474">
    <property type="component" value="Unassembled WGS sequence"/>
</dbReference>
<evidence type="ECO:0000313" key="2">
    <source>
        <dbReference type="EMBL" id="GLK12536.1"/>
    </source>
</evidence>
<dbReference type="EMBL" id="BSEV01000017">
    <property type="protein sequence ID" value="GLK12536.1"/>
    <property type="molecule type" value="Genomic_DNA"/>
</dbReference>
<dbReference type="Pfam" id="PF05448">
    <property type="entry name" value="AXE1"/>
    <property type="match status" value="1"/>
</dbReference>
<dbReference type="InterPro" id="IPR029058">
    <property type="entry name" value="AB_hydrolase_fold"/>
</dbReference>
<dbReference type="Gene3D" id="3.40.50.1820">
    <property type="entry name" value="alpha/beta hydrolase"/>
    <property type="match status" value="1"/>
</dbReference>
<organism evidence="2 3">
    <name type="scientific">Streptosporangium carneum</name>
    <dbReference type="NCBI Taxonomy" id="47481"/>
    <lineage>
        <taxon>Bacteria</taxon>
        <taxon>Bacillati</taxon>
        <taxon>Actinomycetota</taxon>
        <taxon>Actinomycetes</taxon>
        <taxon>Streptosporangiales</taxon>
        <taxon>Streptosporangiaceae</taxon>
        <taxon>Streptosporangium</taxon>
    </lineage>
</organism>
<gene>
    <name evidence="2" type="ORF">GCM10017600_59460</name>
</gene>
<keyword evidence="3" id="KW-1185">Reference proteome</keyword>
<accession>A0A9W6MFR3</accession>
<evidence type="ECO:0000259" key="1">
    <source>
        <dbReference type="Pfam" id="PF05448"/>
    </source>
</evidence>
<name>A0A9W6MFR3_9ACTN</name>
<reference evidence="2" key="2">
    <citation type="submission" date="2023-01" db="EMBL/GenBank/DDBJ databases">
        <authorList>
            <person name="Sun Q."/>
            <person name="Evtushenko L."/>
        </authorList>
    </citation>
    <scope>NUCLEOTIDE SEQUENCE</scope>
    <source>
        <strain evidence="2">VKM Ac-2007</strain>
    </source>
</reference>
<protein>
    <recommendedName>
        <fullName evidence="1">Acetyl xylan esterase domain-containing protein</fullName>
    </recommendedName>
</protein>
<proteinExistence type="predicted"/>